<evidence type="ECO:0000313" key="1">
    <source>
        <dbReference type="EMBL" id="KAI0029195.1"/>
    </source>
</evidence>
<protein>
    <submittedName>
        <fullName evidence="1">P-loop containing nucleoside triphosphate hydrolase protein</fullName>
    </submittedName>
</protein>
<keyword evidence="1" id="KW-0378">Hydrolase</keyword>
<comment type="caution">
    <text evidence="1">The sequence shown here is derived from an EMBL/GenBank/DDBJ whole genome shotgun (WGS) entry which is preliminary data.</text>
</comment>
<sequence length="500" mass="55014">MDDVDQVFDYNAPAQDTHKLLRSFLSPPLDSNLQKSVHEFLGPDATPTPIQSLALEHLLTPRDKGYRQVLLASETGSGKSLAYLLPVLQHLKRTELAEPRHPRAGLVSPRALVLAPTHELARQLAYFAKQLVHHAKLRVQTASRPNVSSLDNRRRVSASKMSDAFEEAVEGEFEVRPGASGPRFDVDVLVGTPSRLLEMSRGHGWRLAGDKEVERERGRPWRVGRPEMDLHDVEWVVIDEADVLLNRDFVDDTRALLADAATARGYVVPAEGVLDYPFHMLLTSATIPLTQTAAFAARHPRLKRLVSPGVHRLPKTLKVEFAQYGSGSKMQDVERRLRELWEDDALAGRPPSRVVVFTNARTAAHALGAFLEEKKIPVVTVAGWGDNDRAHGSNKHLAGFIGAAPSPTQDEGDATTPRVLVSTAVLARGLDFTPDVSTVFLYDAPRTAADFLHRAGRTARGGREGRVVVFERGEGRGTGNAAVVRQSIAALANRRQVVRR</sequence>
<organism evidence="1 2">
    <name type="scientific">Vararia minispora EC-137</name>
    <dbReference type="NCBI Taxonomy" id="1314806"/>
    <lineage>
        <taxon>Eukaryota</taxon>
        <taxon>Fungi</taxon>
        <taxon>Dikarya</taxon>
        <taxon>Basidiomycota</taxon>
        <taxon>Agaricomycotina</taxon>
        <taxon>Agaricomycetes</taxon>
        <taxon>Russulales</taxon>
        <taxon>Lachnocladiaceae</taxon>
        <taxon>Vararia</taxon>
    </lineage>
</organism>
<dbReference type="Proteomes" id="UP000814128">
    <property type="component" value="Unassembled WGS sequence"/>
</dbReference>
<reference evidence="1" key="1">
    <citation type="submission" date="2021-02" db="EMBL/GenBank/DDBJ databases">
        <authorList>
            <consortium name="DOE Joint Genome Institute"/>
            <person name="Ahrendt S."/>
            <person name="Looney B.P."/>
            <person name="Miyauchi S."/>
            <person name="Morin E."/>
            <person name="Drula E."/>
            <person name="Courty P.E."/>
            <person name="Chicoki N."/>
            <person name="Fauchery L."/>
            <person name="Kohler A."/>
            <person name="Kuo A."/>
            <person name="Labutti K."/>
            <person name="Pangilinan J."/>
            <person name="Lipzen A."/>
            <person name="Riley R."/>
            <person name="Andreopoulos W."/>
            <person name="He G."/>
            <person name="Johnson J."/>
            <person name="Barry K.W."/>
            <person name="Grigoriev I.V."/>
            <person name="Nagy L."/>
            <person name="Hibbett D."/>
            <person name="Henrissat B."/>
            <person name="Matheny P.B."/>
            <person name="Labbe J."/>
            <person name="Martin F."/>
        </authorList>
    </citation>
    <scope>NUCLEOTIDE SEQUENCE</scope>
    <source>
        <strain evidence="1">EC-137</strain>
    </source>
</reference>
<gene>
    <name evidence="1" type="ORF">K488DRAFT_56974</name>
</gene>
<keyword evidence="2" id="KW-1185">Reference proteome</keyword>
<proteinExistence type="predicted"/>
<name>A0ACB8QC63_9AGAM</name>
<dbReference type="EMBL" id="MU273692">
    <property type="protein sequence ID" value="KAI0029195.1"/>
    <property type="molecule type" value="Genomic_DNA"/>
</dbReference>
<accession>A0ACB8QC63</accession>
<evidence type="ECO:0000313" key="2">
    <source>
        <dbReference type="Proteomes" id="UP000814128"/>
    </source>
</evidence>
<reference evidence="1" key="2">
    <citation type="journal article" date="2022" name="New Phytol.">
        <title>Evolutionary transition to the ectomycorrhizal habit in the genomes of a hyperdiverse lineage of mushroom-forming fungi.</title>
        <authorList>
            <person name="Looney B."/>
            <person name="Miyauchi S."/>
            <person name="Morin E."/>
            <person name="Drula E."/>
            <person name="Courty P.E."/>
            <person name="Kohler A."/>
            <person name="Kuo A."/>
            <person name="LaButti K."/>
            <person name="Pangilinan J."/>
            <person name="Lipzen A."/>
            <person name="Riley R."/>
            <person name="Andreopoulos W."/>
            <person name="He G."/>
            <person name="Johnson J."/>
            <person name="Nolan M."/>
            <person name="Tritt A."/>
            <person name="Barry K.W."/>
            <person name="Grigoriev I.V."/>
            <person name="Nagy L.G."/>
            <person name="Hibbett D."/>
            <person name="Henrissat B."/>
            <person name="Matheny P.B."/>
            <person name="Labbe J."/>
            <person name="Martin F.M."/>
        </authorList>
    </citation>
    <scope>NUCLEOTIDE SEQUENCE</scope>
    <source>
        <strain evidence="1">EC-137</strain>
    </source>
</reference>